<dbReference type="AlphaFoldDB" id="A0A0L6V7D8"/>
<proteinExistence type="predicted"/>
<dbReference type="VEuPathDB" id="FungiDB:VP01_2514g1"/>
<name>A0A0L6V7D8_9BASI</name>
<organism evidence="1 2">
    <name type="scientific">Puccinia sorghi</name>
    <dbReference type="NCBI Taxonomy" id="27349"/>
    <lineage>
        <taxon>Eukaryota</taxon>
        <taxon>Fungi</taxon>
        <taxon>Dikarya</taxon>
        <taxon>Basidiomycota</taxon>
        <taxon>Pucciniomycotina</taxon>
        <taxon>Pucciniomycetes</taxon>
        <taxon>Pucciniales</taxon>
        <taxon>Pucciniaceae</taxon>
        <taxon>Puccinia</taxon>
    </lineage>
</organism>
<keyword evidence="2" id="KW-1185">Reference proteome</keyword>
<comment type="caution">
    <text evidence="1">The sequence shown here is derived from an EMBL/GenBank/DDBJ whole genome shotgun (WGS) entry which is preliminary data.</text>
</comment>
<dbReference type="Proteomes" id="UP000037035">
    <property type="component" value="Unassembled WGS sequence"/>
</dbReference>
<sequence>MMYFPTPSSLSFKNKSTYVWPLVPGSPSYCAPTLGAALGDDATNSMIVCRVRIRGRERVETGMPVAMFNETRRHFSPTSAGPRALPEAYIAGVVCGFHGHIFVEPVFCSPGLHKNMHGWIPKNMRSCCTPLTGLGSEHVYKEFVSVIPFLSLFVQVILAATCLNCLRQSHSAKMPKRSFHSQQVQISCPITPMAMLEMLGKLLTSNLFLQFYINPMNIGLLTASSREALTNSCQALTTKDAQTAKSDFFLFIFLYLVDDGIRGPLYIVKNMRDVTKIHVTNWAIIASRNANEGGYIPMLSHPQWNCYDLVTPSLRNCVHSPVSNLLSQSQQEQNRMKMEGMKWLENHMQYAYGNYHFDAQSLCRLHSDCAKKIYICKHVEFGWQPGWSILHVNCRQPQKVAVLAAAVERKTYSLVSLQKTARMVSFFLDPQ</sequence>
<gene>
    <name evidence="1" type="ORF">VP01_2514g1</name>
</gene>
<protein>
    <submittedName>
        <fullName evidence="1">Uncharacterized protein</fullName>
    </submittedName>
</protein>
<reference evidence="1 2" key="1">
    <citation type="submission" date="2015-08" db="EMBL/GenBank/DDBJ databases">
        <title>Next Generation Sequencing and Analysis of the Genome of Puccinia sorghi L Schw, the Causal Agent of Maize Common Rust.</title>
        <authorList>
            <person name="Rochi L."/>
            <person name="Burguener G."/>
            <person name="Darino M."/>
            <person name="Turjanski A."/>
            <person name="Kreff E."/>
            <person name="Dieguez M.J."/>
            <person name="Sacco F."/>
        </authorList>
    </citation>
    <scope>NUCLEOTIDE SEQUENCE [LARGE SCALE GENOMIC DNA]</scope>
    <source>
        <strain evidence="1 2">RO10H11247</strain>
    </source>
</reference>
<dbReference type="EMBL" id="LAVV01007408">
    <property type="protein sequence ID" value="KNZ56030.1"/>
    <property type="molecule type" value="Genomic_DNA"/>
</dbReference>
<accession>A0A0L6V7D8</accession>
<evidence type="ECO:0000313" key="1">
    <source>
        <dbReference type="EMBL" id="KNZ56030.1"/>
    </source>
</evidence>
<evidence type="ECO:0000313" key="2">
    <source>
        <dbReference type="Proteomes" id="UP000037035"/>
    </source>
</evidence>